<dbReference type="EMBL" id="BMMK01000003">
    <property type="protein sequence ID" value="GGM42345.1"/>
    <property type="molecule type" value="Genomic_DNA"/>
</dbReference>
<dbReference type="Pfam" id="PF00561">
    <property type="entry name" value="Abhydrolase_1"/>
    <property type="match status" value="1"/>
</dbReference>
<feature type="domain" description="AB hydrolase-1" evidence="2">
    <location>
        <begin position="65"/>
        <end position="321"/>
    </location>
</feature>
<reference evidence="3" key="2">
    <citation type="submission" date="2020-09" db="EMBL/GenBank/DDBJ databases">
        <authorList>
            <person name="Sun Q."/>
            <person name="Zhou Y."/>
        </authorList>
    </citation>
    <scope>NUCLEOTIDE SEQUENCE</scope>
    <source>
        <strain evidence="3">CGMCC 4.5737</strain>
    </source>
</reference>
<evidence type="ECO:0000313" key="3">
    <source>
        <dbReference type="EMBL" id="GGM42345.1"/>
    </source>
</evidence>
<dbReference type="Gene3D" id="3.40.50.1820">
    <property type="entry name" value="alpha/beta hydrolase"/>
    <property type="match status" value="1"/>
</dbReference>
<gene>
    <name evidence="3" type="ORF">GCM10012275_11660</name>
</gene>
<reference evidence="3" key="1">
    <citation type="journal article" date="2014" name="Int. J. Syst. Evol. Microbiol.">
        <title>Complete genome sequence of Corynebacterium casei LMG S-19264T (=DSM 44701T), isolated from a smear-ripened cheese.</title>
        <authorList>
            <consortium name="US DOE Joint Genome Institute (JGI-PGF)"/>
            <person name="Walter F."/>
            <person name="Albersmeier A."/>
            <person name="Kalinowski J."/>
            <person name="Ruckert C."/>
        </authorList>
    </citation>
    <scope>NUCLEOTIDE SEQUENCE</scope>
    <source>
        <strain evidence="3">CGMCC 4.5737</strain>
    </source>
</reference>
<dbReference type="PANTHER" id="PTHR43798">
    <property type="entry name" value="MONOACYLGLYCEROL LIPASE"/>
    <property type="match status" value="1"/>
</dbReference>
<dbReference type="AlphaFoldDB" id="A0A8J3FUC2"/>
<dbReference type="PRINTS" id="PR00111">
    <property type="entry name" value="ABHYDROLASE"/>
</dbReference>
<comment type="caution">
    <text evidence="3">The sequence shown here is derived from an EMBL/GenBank/DDBJ whole genome shotgun (WGS) entry which is preliminary data.</text>
</comment>
<name>A0A8J3FUC2_9PSEU</name>
<dbReference type="InterPro" id="IPR029058">
    <property type="entry name" value="AB_hydrolase_fold"/>
</dbReference>
<dbReference type="InterPro" id="IPR000073">
    <property type="entry name" value="AB_hydrolase_1"/>
</dbReference>
<organism evidence="3 4">
    <name type="scientific">Longimycelium tulufanense</name>
    <dbReference type="NCBI Taxonomy" id="907463"/>
    <lineage>
        <taxon>Bacteria</taxon>
        <taxon>Bacillati</taxon>
        <taxon>Actinomycetota</taxon>
        <taxon>Actinomycetes</taxon>
        <taxon>Pseudonocardiales</taxon>
        <taxon>Pseudonocardiaceae</taxon>
        <taxon>Longimycelium</taxon>
    </lineage>
</organism>
<dbReference type="PANTHER" id="PTHR43798:SF33">
    <property type="entry name" value="HYDROLASE, PUTATIVE (AFU_ORTHOLOGUE AFUA_2G14860)-RELATED"/>
    <property type="match status" value="1"/>
</dbReference>
<dbReference type="GO" id="GO:0016787">
    <property type="term" value="F:hydrolase activity"/>
    <property type="evidence" value="ECO:0007669"/>
    <property type="project" value="UniProtKB-KW"/>
</dbReference>
<evidence type="ECO:0000256" key="1">
    <source>
        <dbReference type="SAM" id="MobiDB-lite"/>
    </source>
</evidence>
<protein>
    <submittedName>
        <fullName evidence="3">Hydrolase</fullName>
    </submittedName>
</protein>
<keyword evidence="3" id="KW-0378">Hydrolase</keyword>
<proteinExistence type="predicted"/>
<dbReference type="GO" id="GO:0016020">
    <property type="term" value="C:membrane"/>
    <property type="evidence" value="ECO:0007669"/>
    <property type="project" value="TreeGrafter"/>
</dbReference>
<accession>A0A8J3FUC2</accession>
<dbReference type="SUPFAM" id="SSF53474">
    <property type="entry name" value="alpha/beta-Hydrolases"/>
    <property type="match status" value="1"/>
</dbReference>
<evidence type="ECO:0000259" key="2">
    <source>
        <dbReference type="Pfam" id="PF00561"/>
    </source>
</evidence>
<keyword evidence="4" id="KW-1185">Reference proteome</keyword>
<dbReference type="InterPro" id="IPR050266">
    <property type="entry name" value="AB_hydrolase_sf"/>
</dbReference>
<feature type="region of interest" description="Disordered" evidence="1">
    <location>
        <begin position="1"/>
        <end position="21"/>
    </location>
</feature>
<evidence type="ECO:0000313" key="4">
    <source>
        <dbReference type="Proteomes" id="UP000637578"/>
    </source>
</evidence>
<dbReference type="Proteomes" id="UP000637578">
    <property type="component" value="Unassembled WGS sequence"/>
</dbReference>
<dbReference type="RefSeq" id="WP_189054659.1">
    <property type="nucleotide sequence ID" value="NZ_BMMK01000003.1"/>
</dbReference>
<sequence>MTLTQPARDPGAPPERAPLTRVPFFQGPLPPVDATTPAWPGHFHTCGGVCLHVRRTPGPDTETAVYVHGLAGSATNWTDLAGQLAVRCAGIAVDLPGFGRTPPVDGHDFSLASHIDVLVRFLEGLREARPARGPVHLLGNSFGGTVAILAAARRPELVRTLTLVSPAVPDLRPFPARLSDRRFPLAALPGPLGRRYRELLAAVTPRERVEQMLRLCFANPDDVPEHRVAEASREYAERYAMPWAGPALLQTTLGLIRSWLAPRAESLWRALPRVRTPTLVIWGTEDRVVSVRKAPRTARLIPRARLLVLPRTGHVAQMERPRTVARAVLGMLAAVDRGTW</sequence>